<keyword evidence="6 9" id="KW-0788">Thiol protease</keyword>
<dbReference type="InterPro" id="IPR038765">
    <property type="entry name" value="Papain-like_cys_pep_sf"/>
</dbReference>
<organism evidence="12 13">
    <name type="scientific">Pristionchus mayeri</name>
    <dbReference type="NCBI Taxonomy" id="1317129"/>
    <lineage>
        <taxon>Eukaryota</taxon>
        <taxon>Metazoa</taxon>
        <taxon>Ecdysozoa</taxon>
        <taxon>Nematoda</taxon>
        <taxon>Chromadorea</taxon>
        <taxon>Rhabditida</taxon>
        <taxon>Rhabditina</taxon>
        <taxon>Diplogasteromorpha</taxon>
        <taxon>Diplogasteroidea</taxon>
        <taxon>Neodiplogasteridae</taxon>
        <taxon>Pristionchus</taxon>
    </lineage>
</organism>
<dbReference type="EC" id="3.4.19.12" evidence="10"/>
<feature type="active site" description="Proton donor" evidence="7 9">
    <location>
        <position position="164"/>
    </location>
</feature>
<evidence type="ECO:0000256" key="10">
    <source>
        <dbReference type="RuleBase" id="RU361215"/>
    </source>
</evidence>
<feature type="domain" description="UCH catalytic" evidence="11">
    <location>
        <begin position="8"/>
        <end position="226"/>
    </location>
</feature>
<evidence type="ECO:0000259" key="11">
    <source>
        <dbReference type="PROSITE" id="PS52048"/>
    </source>
</evidence>
<dbReference type="CDD" id="cd09617">
    <property type="entry name" value="Peptidase_C12_UCH37_BAP1"/>
    <property type="match status" value="1"/>
</dbReference>
<comment type="caution">
    <text evidence="12">The sequence shown here is derived from an EMBL/GenBank/DDBJ whole genome shotgun (WGS) entry which is preliminary data.</text>
</comment>
<evidence type="ECO:0000256" key="4">
    <source>
        <dbReference type="ARBA" id="ARBA00022786"/>
    </source>
</evidence>
<proteinExistence type="inferred from homology"/>
<dbReference type="Gene3D" id="3.40.532.10">
    <property type="entry name" value="Peptidase C12, ubiquitin carboxyl-terminal hydrolase"/>
    <property type="match status" value="1"/>
</dbReference>
<dbReference type="InterPro" id="IPR017390">
    <property type="entry name" value="Ubiquitinyl_hydrolase_UCH37"/>
</dbReference>
<dbReference type="GO" id="GO:0004843">
    <property type="term" value="F:cysteine-type deubiquitinase activity"/>
    <property type="evidence" value="ECO:0007669"/>
    <property type="project" value="UniProtKB-UniRule"/>
</dbReference>
<evidence type="ECO:0000256" key="6">
    <source>
        <dbReference type="ARBA" id="ARBA00022807"/>
    </source>
</evidence>
<evidence type="ECO:0000313" key="13">
    <source>
        <dbReference type="Proteomes" id="UP001328107"/>
    </source>
</evidence>
<dbReference type="PRINTS" id="PR00707">
    <property type="entry name" value="UBCTHYDRLASE"/>
</dbReference>
<feature type="active site" description="Nucleophile" evidence="7 9">
    <location>
        <position position="86"/>
    </location>
</feature>
<dbReference type="InterPro" id="IPR036959">
    <property type="entry name" value="Peptidase_C12_UCH_sf"/>
</dbReference>
<dbReference type="FunFam" id="3.40.532.10:FF:000009">
    <property type="entry name" value="Ubiquitin carboxyl-terminal hydrolase"/>
    <property type="match status" value="1"/>
</dbReference>
<reference evidence="13" key="1">
    <citation type="submission" date="2022-10" db="EMBL/GenBank/DDBJ databases">
        <title>Genome assembly of Pristionchus species.</title>
        <authorList>
            <person name="Yoshida K."/>
            <person name="Sommer R.J."/>
        </authorList>
    </citation>
    <scope>NUCLEOTIDE SEQUENCE [LARGE SCALE GENOMIC DNA]</scope>
    <source>
        <strain evidence="13">RS5460</strain>
    </source>
</reference>
<dbReference type="Pfam" id="PF18031">
    <property type="entry name" value="UCH_C"/>
    <property type="match status" value="1"/>
</dbReference>
<comment type="similarity">
    <text evidence="2 9 10">Belongs to the peptidase C12 family.</text>
</comment>
<keyword evidence="3 9" id="KW-0645">Protease</keyword>
<feature type="site" description="Transition state stabilizer" evidence="9">
    <location>
        <position position="80"/>
    </location>
</feature>
<dbReference type="GO" id="GO:0016579">
    <property type="term" value="P:protein deubiquitination"/>
    <property type="evidence" value="ECO:0007669"/>
    <property type="project" value="InterPro"/>
</dbReference>
<dbReference type="PROSITE" id="PS52048">
    <property type="entry name" value="UCH_DOMAIN"/>
    <property type="match status" value="1"/>
</dbReference>
<evidence type="ECO:0000313" key="12">
    <source>
        <dbReference type="EMBL" id="GMR31919.1"/>
    </source>
</evidence>
<keyword evidence="13" id="KW-1185">Reference proteome</keyword>
<dbReference type="EMBL" id="BTRK01000001">
    <property type="protein sequence ID" value="GMR31919.1"/>
    <property type="molecule type" value="Genomic_DNA"/>
</dbReference>
<dbReference type="Proteomes" id="UP001328107">
    <property type="component" value="Unassembled WGS sequence"/>
</dbReference>
<dbReference type="PANTHER" id="PTHR10589:SF16">
    <property type="entry name" value="UBIQUITIN CARBOXYL-TERMINAL HYDROLASE ISOZYME L5"/>
    <property type="match status" value="1"/>
</dbReference>
<evidence type="ECO:0000256" key="2">
    <source>
        <dbReference type="ARBA" id="ARBA00009326"/>
    </source>
</evidence>
<evidence type="ECO:0000256" key="3">
    <source>
        <dbReference type="ARBA" id="ARBA00022670"/>
    </source>
</evidence>
<evidence type="ECO:0000256" key="7">
    <source>
        <dbReference type="PIRSR" id="PIRSR038120-1"/>
    </source>
</evidence>
<dbReference type="PIRSF" id="PIRSF038120">
    <property type="entry name" value="Ubiquitinyl_hydrolase_UCH37"/>
    <property type="match status" value="1"/>
</dbReference>
<dbReference type="SUPFAM" id="SSF54001">
    <property type="entry name" value="Cysteine proteinases"/>
    <property type="match status" value="1"/>
</dbReference>
<evidence type="ECO:0000256" key="5">
    <source>
        <dbReference type="ARBA" id="ARBA00022801"/>
    </source>
</evidence>
<keyword evidence="5 9" id="KW-0378">Hydrolase</keyword>
<dbReference type="GO" id="GO:0006511">
    <property type="term" value="P:ubiquitin-dependent protein catabolic process"/>
    <property type="evidence" value="ECO:0007669"/>
    <property type="project" value="UniProtKB-UniRule"/>
</dbReference>
<dbReference type="AlphaFoldDB" id="A0AAN4Z263"/>
<gene>
    <name evidence="12" type="ORF">PMAYCL1PPCAC_02114</name>
</gene>
<dbReference type="InterPro" id="IPR001578">
    <property type="entry name" value="Peptidase_C12_UCH"/>
</dbReference>
<feature type="non-terminal residue" evidence="12">
    <location>
        <position position="1"/>
    </location>
</feature>
<evidence type="ECO:0000256" key="8">
    <source>
        <dbReference type="PIRSR" id="PIRSR038120-2"/>
    </source>
</evidence>
<dbReference type="GO" id="GO:0005737">
    <property type="term" value="C:cytoplasm"/>
    <property type="evidence" value="ECO:0007669"/>
    <property type="project" value="TreeGrafter"/>
</dbReference>
<dbReference type="InterPro" id="IPR041507">
    <property type="entry name" value="UCH_C"/>
</dbReference>
<name>A0AAN4Z263_9BILA</name>
<protein>
    <recommendedName>
        <fullName evidence="10">Ubiquitin carboxyl-terminal hydrolase</fullName>
        <ecNumber evidence="10">3.4.19.12</ecNumber>
    </recommendedName>
</protein>
<dbReference type="Gene3D" id="1.20.58.860">
    <property type="match status" value="1"/>
</dbReference>
<feature type="site" description="Important for enzyme activity" evidence="8 9">
    <location>
        <position position="179"/>
    </location>
</feature>
<evidence type="ECO:0000256" key="1">
    <source>
        <dbReference type="ARBA" id="ARBA00000707"/>
    </source>
</evidence>
<accession>A0AAN4Z263</accession>
<evidence type="ECO:0000256" key="9">
    <source>
        <dbReference type="PROSITE-ProRule" id="PRU01393"/>
    </source>
</evidence>
<dbReference type="Pfam" id="PF01088">
    <property type="entry name" value="Peptidase_C12"/>
    <property type="match status" value="1"/>
</dbReference>
<dbReference type="PANTHER" id="PTHR10589">
    <property type="entry name" value="UBIQUITIN CARBOXYL-TERMINAL HYDROLASE"/>
    <property type="match status" value="1"/>
</dbReference>
<sequence>FQMAAAGNWCLIESDPGVFTEMIKGFGVKGIEVEELLALDPSFYGEMEPIHGLIFLFKWKEDVAHPSGTPQPNGCFFTQQVISNACATQALVNIILNIEGAEQKHIELGKTLTEFKEFCGEFDPSSRGLCLSNSEEIRTVHNSFSRQQLFELDIKGGKEEENYHFVGYLPVGGKIFELDGLQEHPHVVGEVTEGVNWMDTVTPVIQQRIQRYSDGEIHFNLMAVVGDKKEKCLRRLEEIANSGMETEDVAAEVCELQQMISDHEEKTKKHQMENIRRRHNYLPLIVDILRVLAKEEKLVPLVEQAIEKQEKKRKTREESEKSKAKV</sequence>
<keyword evidence="4 9" id="KW-0833">Ubl conjugation pathway</keyword>
<dbReference type="PROSITE" id="PS52049">
    <property type="entry name" value="ULD"/>
    <property type="match status" value="1"/>
</dbReference>
<comment type="catalytic activity">
    <reaction evidence="1 9 10">
        <text>Thiol-dependent hydrolysis of ester, thioester, amide, peptide and isopeptide bonds formed by the C-terminal Gly of ubiquitin (a 76-residue protein attached to proteins as an intracellular targeting signal).</text>
        <dbReference type="EC" id="3.4.19.12"/>
    </reaction>
</comment>